<evidence type="ECO:0000313" key="2">
    <source>
        <dbReference type="Proteomes" id="UP000654345"/>
    </source>
</evidence>
<proteinExistence type="predicted"/>
<evidence type="ECO:0000313" key="1">
    <source>
        <dbReference type="EMBL" id="GHO55114.1"/>
    </source>
</evidence>
<sequence>MSANYASTDTLNRRRSIQNSIEHYDDRGVAELVALHLFGQPLPPQWHTVDQVLNAMAVRPMAVQLAFTQAYRAQLGALNGSNVIEVHKVLFGLTARRTGIAALKALNVLDDQWYVRL</sequence>
<gene>
    <name evidence="1" type="ORF">KSB_35890</name>
</gene>
<dbReference type="EMBL" id="BNJG01000001">
    <property type="protein sequence ID" value="GHO55114.1"/>
    <property type="molecule type" value="Genomic_DNA"/>
</dbReference>
<protein>
    <submittedName>
        <fullName evidence="1">Uncharacterized protein</fullName>
    </submittedName>
</protein>
<keyword evidence="2" id="KW-1185">Reference proteome</keyword>
<name>A0ABQ3UQQ6_9CHLR</name>
<dbReference type="Proteomes" id="UP000654345">
    <property type="component" value="Unassembled WGS sequence"/>
</dbReference>
<organism evidence="1 2">
    <name type="scientific">Ktedonobacter robiniae</name>
    <dbReference type="NCBI Taxonomy" id="2778365"/>
    <lineage>
        <taxon>Bacteria</taxon>
        <taxon>Bacillati</taxon>
        <taxon>Chloroflexota</taxon>
        <taxon>Ktedonobacteria</taxon>
        <taxon>Ktedonobacterales</taxon>
        <taxon>Ktedonobacteraceae</taxon>
        <taxon>Ktedonobacter</taxon>
    </lineage>
</organism>
<reference evidence="1 2" key="1">
    <citation type="journal article" date="2021" name="Int. J. Syst. Evol. Microbiol.">
        <title>Reticulibacter mediterranei gen. nov., sp. nov., within the new family Reticulibacteraceae fam. nov., and Ktedonospora formicarum gen. nov., sp. nov., Ktedonobacter robiniae sp. nov., Dictyobacter formicarum sp. nov. and Dictyobacter arantiisoli sp. nov., belonging to the class Ktedonobacteria.</title>
        <authorList>
            <person name="Yabe S."/>
            <person name="Zheng Y."/>
            <person name="Wang C.M."/>
            <person name="Sakai Y."/>
            <person name="Abe K."/>
            <person name="Yokota A."/>
            <person name="Donadio S."/>
            <person name="Cavaletti L."/>
            <person name="Monciardini P."/>
        </authorList>
    </citation>
    <scope>NUCLEOTIDE SEQUENCE [LARGE SCALE GENOMIC DNA]</scope>
    <source>
        <strain evidence="1 2">SOSP1-30</strain>
    </source>
</reference>
<accession>A0ABQ3UQQ6</accession>
<comment type="caution">
    <text evidence="1">The sequence shown here is derived from an EMBL/GenBank/DDBJ whole genome shotgun (WGS) entry which is preliminary data.</text>
</comment>
<dbReference type="RefSeq" id="WP_201371747.1">
    <property type="nucleotide sequence ID" value="NZ_BNJG01000001.1"/>
</dbReference>